<evidence type="ECO:0000256" key="1">
    <source>
        <dbReference type="SAM" id="SignalP"/>
    </source>
</evidence>
<dbReference type="EMBL" id="FRAS01000012">
    <property type="protein sequence ID" value="SHL23794.1"/>
    <property type="molecule type" value="Genomic_DNA"/>
</dbReference>
<proteinExistence type="predicted"/>
<dbReference type="Pfam" id="PF13568">
    <property type="entry name" value="OMP_b-brl_2"/>
    <property type="match status" value="1"/>
</dbReference>
<protein>
    <submittedName>
        <fullName evidence="3">Outer membrane protein beta-barrel domain-containing protein</fullName>
    </submittedName>
</protein>
<dbReference type="SUPFAM" id="SSF56925">
    <property type="entry name" value="OMPA-like"/>
    <property type="match status" value="1"/>
</dbReference>
<gene>
    <name evidence="3" type="ORF">SAMN02746009_02381</name>
</gene>
<dbReference type="OrthoDB" id="838174at2"/>
<dbReference type="RefSeq" id="WP_073285049.1">
    <property type="nucleotide sequence ID" value="NZ_FRAS01000012.1"/>
</dbReference>
<dbReference type="InterPro" id="IPR025665">
    <property type="entry name" value="Beta-barrel_OMP_2"/>
</dbReference>
<dbReference type="STRING" id="1121959.SAMN02746009_02381"/>
<name>A0A1M6YZR6_9BACT</name>
<keyword evidence="1" id="KW-0732">Signal</keyword>
<dbReference type="Proteomes" id="UP000183947">
    <property type="component" value="Unassembled WGS sequence"/>
</dbReference>
<dbReference type="InterPro" id="IPR011250">
    <property type="entry name" value="OMP/PagP_B-barrel"/>
</dbReference>
<feature type="chain" id="PRO_5012048281" evidence="1">
    <location>
        <begin position="21"/>
        <end position="197"/>
    </location>
</feature>
<reference evidence="4" key="1">
    <citation type="submission" date="2016-11" db="EMBL/GenBank/DDBJ databases">
        <authorList>
            <person name="Varghese N."/>
            <person name="Submissions S."/>
        </authorList>
    </citation>
    <scope>NUCLEOTIDE SEQUENCE [LARGE SCALE GENOMIC DNA]</scope>
    <source>
        <strain evidence="4">DSM 18569</strain>
    </source>
</reference>
<dbReference type="AlphaFoldDB" id="A0A1M6YZR6"/>
<accession>A0A1M6YZR6</accession>
<evidence type="ECO:0000313" key="4">
    <source>
        <dbReference type="Proteomes" id="UP000183947"/>
    </source>
</evidence>
<evidence type="ECO:0000259" key="2">
    <source>
        <dbReference type="Pfam" id="PF13568"/>
    </source>
</evidence>
<organism evidence="3 4">
    <name type="scientific">Hymenobacter psychrotolerans DSM 18569</name>
    <dbReference type="NCBI Taxonomy" id="1121959"/>
    <lineage>
        <taxon>Bacteria</taxon>
        <taxon>Pseudomonadati</taxon>
        <taxon>Bacteroidota</taxon>
        <taxon>Cytophagia</taxon>
        <taxon>Cytophagales</taxon>
        <taxon>Hymenobacteraceae</taxon>
        <taxon>Hymenobacter</taxon>
    </lineage>
</organism>
<keyword evidence="4" id="KW-1185">Reference proteome</keyword>
<feature type="signal peptide" evidence="1">
    <location>
        <begin position="1"/>
        <end position="20"/>
    </location>
</feature>
<sequence length="197" mass="20957">MKKVILTLAMAAGVASFSHAQGVKVGLKGGINLSTYAGDDADGSALKVGPLAGVALNLGINDMLSVQPEVLYSVKGAQDEEDSKFKQNLSYIDIPVLLKFNADGLFFELGPQLGILASAKAKYDDDDMDIKDGFNTVDFGYVAGVGYQLDGGFNLGLRYNGGITNVAKEVEILGDKYQAKVRNSAFQFYVGYMFGGK</sequence>
<evidence type="ECO:0000313" key="3">
    <source>
        <dbReference type="EMBL" id="SHL23794.1"/>
    </source>
</evidence>
<feature type="domain" description="Outer membrane protein beta-barrel" evidence="2">
    <location>
        <begin position="20"/>
        <end position="166"/>
    </location>
</feature>